<reference evidence="1" key="1">
    <citation type="submission" date="2019-11" db="EMBL/GenBank/DDBJ databases">
        <authorList>
            <person name="Liu Y."/>
            <person name="Hou J."/>
            <person name="Li T.-Q."/>
            <person name="Guan C.-H."/>
            <person name="Wu X."/>
            <person name="Wu H.-Z."/>
            <person name="Ling F."/>
            <person name="Zhang R."/>
            <person name="Shi X.-G."/>
            <person name="Ren J.-P."/>
            <person name="Chen E.-F."/>
            <person name="Sun J.-M."/>
        </authorList>
    </citation>
    <scope>NUCLEOTIDE SEQUENCE</scope>
    <source>
        <strain evidence="1">Adult_tree_wgs_1</strain>
        <tissue evidence="1">Leaves</tissue>
    </source>
</reference>
<dbReference type="AlphaFoldDB" id="A0A834HCT6"/>
<protein>
    <submittedName>
        <fullName evidence="1">Uncharacterized protein</fullName>
    </submittedName>
</protein>
<accession>A0A834HCT6</accession>
<proteinExistence type="predicted"/>
<evidence type="ECO:0000313" key="1">
    <source>
        <dbReference type="EMBL" id="KAF7145750.1"/>
    </source>
</evidence>
<organism evidence="1 2">
    <name type="scientific">Rhododendron simsii</name>
    <name type="common">Sims's rhododendron</name>
    <dbReference type="NCBI Taxonomy" id="118357"/>
    <lineage>
        <taxon>Eukaryota</taxon>
        <taxon>Viridiplantae</taxon>
        <taxon>Streptophyta</taxon>
        <taxon>Embryophyta</taxon>
        <taxon>Tracheophyta</taxon>
        <taxon>Spermatophyta</taxon>
        <taxon>Magnoliopsida</taxon>
        <taxon>eudicotyledons</taxon>
        <taxon>Gunneridae</taxon>
        <taxon>Pentapetalae</taxon>
        <taxon>asterids</taxon>
        <taxon>Ericales</taxon>
        <taxon>Ericaceae</taxon>
        <taxon>Ericoideae</taxon>
        <taxon>Rhodoreae</taxon>
        <taxon>Rhododendron</taxon>
    </lineage>
</organism>
<dbReference type="Proteomes" id="UP000626092">
    <property type="component" value="Unassembled WGS sequence"/>
</dbReference>
<dbReference type="EMBL" id="WJXA01000004">
    <property type="protein sequence ID" value="KAF7145750.1"/>
    <property type="molecule type" value="Genomic_DNA"/>
</dbReference>
<gene>
    <name evidence="1" type="ORF">RHSIM_Rhsim04G0148100</name>
</gene>
<sequence>MGAAPNRIWAQSELRVFTKSGVESKGELCVLPRKSVAEPMAANFHALDAFEAAESTNGTWIWGQELLVNIAKFLKKHDSYKTQIYNRHNPENLGDQDFSPRNRWRNGNQHFKIRSYVNNSNSSGYMKELEALSSAGYKPSCRLKSSAVRKNIRSQQFEASMSTDGEDIDSYIMDPQEQEQNTMDTEL</sequence>
<evidence type="ECO:0000313" key="2">
    <source>
        <dbReference type="Proteomes" id="UP000626092"/>
    </source>
</evidence>
<name>A0A834HCT6_RHOSS</name>
<comment type="caution">
    <text evidence="1">The sequence shown here is derived from an EMBL/GenBank/DDBJ whole genome shotgun (WGS) entry which is preliminary data.</text>
</comment>
<keyword evidence="2" id="KW-1185">Reference proteome</keyword>